<organism evidence="2 3">
    <name type="scientific">Spirosoma endophyticum</name>
    <dbReference type="NCBI Taxonomy" id="662367"/>
    <lineage>
        <taxon>Bacteria</taxon>
        <taxon>Pseudomonadati</taxon>
        <taxon>Bacteroidota</taxon>
        <taxon>Cytophagia</taxon>
        <taxon>Cytophagales</taxon>
        <taxon>Cytophagaceae</taxon>
        <taxon>Spirosoma</taxon>
    </lineage>
</organism>
<evidence type="ECO:0008006" key="4">
    <source>
        <dbReference type="Google" id="ProtNLM"/>
    </source>
</evidence>
<gene>
    <name evidence="2" type="ORF">SAMN05216167_10336</name>
</gene>
<proteinExistence type="predicted"/>
<dbReference type="AlphaFoldDB" id="A0A1I1NY87"/>
<accession>A0A1I1NY87</accession>
<evidence type="ECO:0000256" key="1">
    <source>
        <dbReference type="SAM" id="MobiDB-lite"/>
    </source>
</evidence>
<keyword evidence="3" id="KW-1185">Reference proteome</keyword>
<dbReference type="Proteomes" id="UP000198598">
    <property type="component" value="Unassembled WGS sequence"/>
</dbReference>
<feature type="region of interest" description="Disordered" evidence="1">
    <location>
        <begin position="114"/>
        <end position="145"/>
    </location>
</feature>
<protein>
    <recommendedName>
        <fullName evidence="4">Outer membrane protein beta-barrel domain-containing protein</fullName>
    </recommendedName>
</protein>
<name>A0A1I1NY87_9BACT</name>
<dbReference type="EMBL" id="FOLQ01000003">
    <property type="protein sequence ID" value="SFD02661.1"/>
    <property type="molecule type" value="Genomic_DNA"/>
</dbReference>
<reference evidence="2 3" key="1">
    <citation type="submission" date="2016-10" db="EMBL/GenBank/DDBJ databases">
        <authorList>
            <person name="de Groot N.N."/>
        </authorList>
    </citation>
    <scope>NUCLEOTIDE SEQUENCE [LARGE SCALE GENOMIC DNA]</scope>
    <source>
        <strain evidence="2 3">DSM 26130</strain>
    </source>
</reference>
<evidence type="ECO:0000313" key="2">
    <source>
        <dbReference type="EMBL" id="SFD02661.1"/>
    </source>
</evidence>
<evidence type="ECO:0000313" key="3">
    <source>
        <dbReference type="Proteomes" id="UP000198598"/>
    </source>
</evidence>
<dbReference type="RefSeq" id="WP_245776601.1">
    <property type="nucleotide sequence ID" value="NZ_FOLQ01000003.1"/>
</dbReference>
<sequence length="559" mass="60311">MNTGTEMNELEKNTPDDFWRKTFDEAAETPPPRVWDAIERRLDESEGTKILPLWGSGLVMSRPLGWAMGVAATVALLLVGWWLVNTESVNQPTAQLHQPGPAANVAVRPLAPEKTATASGSEGAGNVRSNQPAEAVASVDKPAPQITPAQTLVSSAKKLSNKPLNESIARNEDTVNKTIQPVNNAGDLPTQLMVSRNLRRSPSSSVITQLPPSILSATHERAALENRMAHMAVQTSAAFRDQAASSTAPTATDAAIFEQLTGRPLRLRTVGPIQRIVWFRPAELPMEPEVSKSQRKAREMWASASVMPGAFNPMVAVKSTQAAYANTLVASTGNQSTVTSRANFSVAYQAGAGVQLNEHWSVESGIGYLAGHSTIETPAQVASSNYIGAVANQNVVTSNLYVDAIQHSLVNKAAASSAPQTALDLVSNNSFYSQYRYSSQTQEVLTNNYQYMQVPVQVGYQLRPRKRLSMALLGGILTNIFVKNTVGNDVVVTAKDGVYRPVSLATTMGARFRYRSTGKWSASLAGLYQPSLEFGTQTESQVQTRPTSTGMSFGVDYHF</sequence>
<dbReference type="STRING" id="662367.SAMN05216167_10336"/>